<dbReference type="Proteomes" id="UP000037729">
    <property type="component" value="Unassembled WGS sequence"/>
</dbReference>
<proteinExistence type="predicted"/>
<sequence>MTREPADRDTKPMSDMANSESGQAIRETYTEYPQGDHTIAEIGDPANEDAWITSTLTYTIEP</sequence>
<dbReference type="EMBL" id="LIUF01000004">
    <property type="protein sequence ID" value="KOX92417.1"/>
    <property type="molecule type" value="Genomic_DNA"/>
</dbReference>
<gene>
    <name evidence="2" type="ORF">AMS69_13705</name>
</gene>
<accession>A0A0M9AHY2</accession>
<feature type="region of interest" description="Disordered" evidence="1">
    <location>
        <begin position="1"/>
        <end position="24"/>
    </location>
</feature>
<protein>
    <submittedName>
        <fullName evidence="2">Uncharacterized protein</fullName>
    </submittedName>
</protein>
<evidence type="ECO:0000256" key="1">
    <source>
        <dbReference type="SAM" id="MobiDB-lite"/>
    </source>
</evidence>
<feature type="compositionally biased region" description="Basic and acidic residues" evidence="1">
    <location>
        <begin position="1"/>
        <end position="12"/>
    </location>
</feature>
<evidence type="ECO:0000313" key="3">
    <source>
        <dbReference type="Proteomes" id="UP000037729"/>
    </source>
</evidence>
<keyword evidence="3" id="KW-1185">Reference proteome</keyword>
<reference evidence="2 3" key="1">
    <citation type="submission" date="2015-08" db="EMBL/GenBank/DDBJ databases">
        <title>Genomes of Isolates from Cabo Rojo, PR.</title>
        <authorList>
            <person name="Sanchez-Nieves R.L."/>
            <person name="Montalvo-Rodriguez R."/>
        </authorList>
    </citation>
    <scope>NUCLEOTIDE SEQUENCE [LARGE SCALE GENOMIC DNA]</scope>
    <source>
        <strain evidence="2 3">SL3</strain>
    </source>
</reference>
<dbReference type="PATRIC" id="fig|1705562.3.peg.3332"/>
<comment type="caution">
    <text evidence="2">The sequence shown here is derived from an EMBL/GenBank/DDBJ whole genome shotgun (WGS) entry which is preliminary data.</text>
</comment>
<evidence type="ECO:0000313" key="2">
    <source>
        <dbReference type="EMBL" id="KOX92417.1"/>
    </source>
</evidence>
<name>A0A0M9AHY2_9EURY</name>
<organism evidence="2 3">
    <name type="scientific">Haloarcula rubripromontorii</name>
    <dbReference type="NCBI Taxonomy" id="1705562"/>
    <lineage>
        <taxon>Archaea</taxon>
        <taxon>Methanobacteriati</taxon>
        <taxon>Methanobacteriota</taxon>
        <taxon>Stenosarchaea group</taxon>
        <taxon>Halobacteria</taxon>
        <taxon>Halobacteriales</taxon>
        <taxon>Haloarculaceae</taxon>
        <taxon>Haloarcula</taxon>
    </lineage>
</organism>
<dbReference type="AlphaFoldDB" id="A0A0M9AHY2"/>
<dbReference type="STRING" id="1705562.AMS69_13705"/>